<comment type="similarity">
    <text evidence="2 6">Belongs to the zinc-containing alcohol dehydrogenase family.</text>
</comment>
<dbReference type="InterPro" id="IPR013149">
    <property type="entry name" value="ADH-like_C"/>
</dbReference>
<proteinExistence type="inferred from homology"/>
<keyword evidence="4 6" id="KW-0862">Zinc</keyword>
<dbReference type="SMART" id="SM00829">
    <property type="entry name" value="PKS_ER"/>
    <property type="match status" value="1"/>
</dbReference>
<dbReference type="PhylomeDB" id="A0A0G4FWA3"/>
<dbReference type="SUPFAM" id="SSF50129">
    <property type="entry name" value="GroES-like"/>
    <property type="match status" value="1"/>
</dbReference>
<feature type="domain" description="Enoyl reductase (ER)" evidence="7">
    <location>
        <begin position="18"/>
        <end position="417"/>
    </location>
</feature>
<dbReference type="Pfam" id="PF00107">
    <property type="entry name" value="ADH_zinc_N"/>
    <property type="match status" value="1"/>
</dbReference>
<evidence type="ECO:0000259" key="7">
    <source>
        <dbReference type="SMART" id="SM00829"/>
    </source>
</evidence>
<evidence type="ECO:0000256" key="4">
    <source>
        <dbReference type="ARBA" id="ARBA00022833"/>
    </source>
</evidence>
<dbReference type="Gene3D" id="3.40.50.720">
    <property type="entry name" value="NAD(P)-binding Rossmann-like Domain"/>
    <property type="match status" value="1"/>
</dbReference>
<organism evidence="8">
    <name type="scientific">Chromera velia CCMP2878</name>
    <dbReference type="NCBI Taxonomy" id="1169474"/>
    <lineage>
        <taxon>Eukaryota</taxon>
        <taxon>Sar</taxon>
        <taxon>Alveolata</taxon>
        <taxon>Colpodellida</taxon>
        <taxon>Chromeraceae</taxon>
        <taxon>Chromera</taxon>
    </lineage>
</organism>
<dbReference type="EMBL" id="CDMZ01000682">
    <property type="protein sequence ID" value="CEM19398.1"/>
    <property type="molecule type" value="Genomic_DNA"/>
</dbReference>
<dbReference type="VEuPathDB" id="CryptoDB:Cvel_19070"/>
<evidence type="ECO:0000256" key="5">
    <source>
        <dbReference type="ARBA" id="ARBA00023002"/>
    </source>
</evidence>
<keyword evidence="3 6" id="KW-0479">Metal-binding</keyword>
<sequence length="420" mass="44335">MSGMRGMVMRGACAAGKAVQDVMRMEKIRMPIPKAGEALVKVSACGVCHSDLHVLLGEIPFPQPAVLGHEIVGKVVGFGPGVDDSVQKRLKSSETDSSFVVAPFIMPCGSCHDCLSGNEEICSVFFETNRGKGGLHDGTSRYVSAEKDGDAGEAAVEGEVVKMYSMGGLSDFTVVPVSSLFRLDVDRASEALGKEVSPAHTAILGCAVFTAFGAVRNTARLQAGESICVVGGGGGVGSAILQLAQVVGAFPRVAVDVSEEKLRACTEKFGATHTVNAAKMSREEVIETVRTIGLREGISLSHGVTGGVDCVFEALGRPDTFELSVMLARDGGRTVMVGLADTQAKAQVPITHLVRRRISVLGSYGAKTRKDMPALVRLVEGGRLDVGSFIDKEFKFDQAAEAYEELRRGVIKGRAVVKMD</sequence>
<dbReference type="SUPFAM" id="SSF51735">
    <property type="entry name" value="NAD(P)-binding Rossmann-fold domains"/>
    <property type="match status" value="1"/>
</dbReference>
<evidence type="ECO:0000256" key="2">
    <source>
        <dbReference type="ARBA" id="ARBA00008072"/>
    </source>
</evidence>
<dbReference type="InterPro" id="IPR020843">
    <property type="entry name" value="ER"/>
</dbReference>
<evidence type="ECO:0000256" key="1">
    <source>
        <dbReference type="ARBA" id="ARBA00001947"/>
    </source>
</evidence>
<gene>
    <name evidence="8" type="ORF">Cvel_19070</name>
</gene>
<dbReference type="GO" id="GO:0016491">
    <property type="term" value="F:oxidoreductase activity"/>
    <property type="evidence" value="ECO:0007669"/>
    <property type="project" value="UniProtKB-KW"/>
</dbReference>
<keyword evidence="5" id="KW-0560">Oxidoreductase</keyword>
<reference evidence="8" key="1">
    <citation type="submission" date="2014-11" db="EMBL/GenBank/DDBJ databases">
        <authorList>
            <person name="Otto D Thomas"/>
            <person name="Naeem Raeece"/>
        </authorList>
    </citation>
    <scope>NUCLEOTIDE SEQUENCE</scope>
</reference>
<dbReference type="GO" id="GO:0008270">
    <property type="term" value="F:zinc ion binding"/>
    <property type="evidence" value="ECO:0007669"/>
    <property type="project" value="InterPro"/>
</dbReference>
<dbReference type="InterPro" id="IPR011032">
    <property type="entry name" value="GroES-like_sf"/>
</dbReference>
<dbReference type="PANTHER" id="PTHR43350">
    <property type="entry name" value="NAD-DEPENDENT ALCOHOL DEHYDROGENASE"/>
    <property type="match status" value="1"/>
</dbReference>
<dbReference type="PANTHER" id="PTHR43350:SF2">
    <property type="entry name" value="GROES-LIKE ZINC-BINDING ALCOHOL DEHYDROGENASE FAMILY PROTEIN"/>
    <property type="match status" value="1"/>
</dbReference>
<dbReference type="InterPro" id="IPR036291">
    <property type="entry name" value="NAD(P)-bd_dom_sf"/>
</dbReference>
<evidence type="ECO:0000256" key="3">
    <source>
        <dbReference type="ARBA" id="ARBA00022723"/>
    </source>
</evidence>
<dbReference type="AlphaFoldDB" id="A0A0G4FWA3"/>
<protein>
    <recommendedName>
        <fullName evidence="7">Enoyl reductase (ER) domain-containing protein</fullName>
    </recommendedName>
</protein>
<accession>A0A0G4FWA3</accession>
<evidence type="ECO:0000313" key="8">
    <source>
        <dbReference type="EMBL" id="CEM19398.1"/>
    </source>
</evidence>
<dbReference type="Pfam" id="PF08240">
    <property type="entry name" value="ADH_N"/>
    <property type="match status" value="1"/>
</dbReference>
<dbReference type="InterPro" id="IPR013154">
    <property type="entry name" value="ADH-like_N"/>
</dbReference>
<dbReference type="InterPro" id="IPR002328">
    <property type="entry name" value="ADH_Zn_CS"/>
</dbReference>
<dbReference type="Gene3D" id="3.90.180.10">
    <property type="entry name" value="Medium-chain alcohol dehydrogenases, catalytic domain"/>
    <property type="match status" value="1"/>
</dbReference>
<evidence type="ECO:0000256" key="6">
    <source>
        <dbReference type="RuleBase" id="RU361277"/>
    </source>
</evidence>
<name>A0A0G4FWA3_9ALVE</name>
<dbReference type="PROSITE" id="PS00059">
    <property type="entry name" value="ADH_ZINC"/>
    <property type="match status" value="1"/>
</dbReference>
<comment type="cofactor">
    <cofactor evidence="1 6">
        <name>Zn(2+)</name>
        <dbReference type="ChEBI" id="CHEBI:29105"/>
    </cofactor>
</comment>